<protein>
    <submittedName>
        <fullName evidence="1">AsmA family protein</fullName>
    </submittedName>
</protein>
<evidence type="ECO:0000313" key="2">
    <source>
        <dbReference type="Proteomes" id="UP000250780"/>
    </source>
</evidence>
<accession>A0A2X1NFP1</accession>
<evidence type="ECO:0000313" key="1">
    <source>
        <dbReference type="EMBL" id="SPX20254.1"/>
    </source>
</evidence>
<dbReference type="Proteomes" id="UP000250780">
    <property type="component" value="Unassembled WGS sequence"/>
</dbReference>
<dbReference type="EMBL" id="UASD01000011">
    <property type="protein sequence ID" value="SPX20254.1"/>
    <property type="molecule type" value="Genomic_DNA"/>
</dbReference>
<organism evidence="1 2">
    <name type="scientific">Escherichia coli</name>
    <dbReference type="NCBI Taxonomy" id="562"/>
    <lineage>
        <taxon>Bacteria</taxon>
        <taxon>Pseudomonadati</taxon>
        <taxon>Pseudomonadota</taxon>
        <taxon>Gammaproteobacteria</taxon>
        <taxon>Enterobacterales</taxon>
        <taxon>Enterobacteriaceae</taxon>
        <taxon>Escherichia</taxon>
    </lineage>
</organism>
<gene>
    <name evidence="1" type="primary">yicH_3</name>
    <name evidence="1" type="ORF">NCTC9073_06417</name>
</gene>
<sequence>MTDLDLSLRNMTFSKDDWQTQEGKLSMNASEFIYGSLHLFDPIINTEFSPQGVALRQFTSRWEGVWSERQGTGCVTGKR</sequence>
<name>A0A2X1NFP1_ECOLX</name>
<proteinExistence type="predicted"/>
<dbReference type="AlphaFoldDB" id="A0A2X1NFP1"/>
<reference evidence="1 2" key="1">
    <citation type="submission" date="2018-06" db="EMBL/GenBank/DDBJ databases">
        <authorList>
            <consortium name="Pathogen Informatics"/>
            <person name="Doyle S."/>
        </authorList>
    </citation>
    <scope>NUCLEOTIDE SEQUENCE [LARGE SCALE GENOMIC DNA]</scope>
    <source>
        <strain evidence="1 2">NCTC9073</strain>
    </source>
</reference>